<evidence type="ECO:0000313" key="3">
    <source>
        <dbReference type="Proteomes" id="UP000269591"/>
    </source>
</evidence>
<keyword evidence="3" id="KW-1185">Reference proteome</keyword>
<proteinExistence type="predicted"/>
<protein>
    <submittedName>
        <fullName evidence="2">Molybdopterin-binding protein</fullName>
    </submittedName>
</protein>
<dbReference type="SUPFAM" id="SSF81296">
    <property type="entry name" value="E set domains"/>
    <property type="match status" value="1"/>
</dbReference>
<dbReference type="InterPro" id="IPR014756">
    <property type="entry name" value="Ig_E-set"/>
</dbReference>
<dbReference type="Gene3D" id="2.60.40.650">
    <property type="match status" value="1"/>
</dbReference>
<sequence>MLPMQFGTVGKEMVFEGYATDYDRAITAVQFSIDGGVSWTTYETPGATSDKLVHWRFAYTPKAPGEFRLLVRSVNDRGQASPTPDGVSFFVEEEDASAE</sequence>
<dbReference type="EMBL" id="QIBX01000008">
    <property type="protein sequence ID" value="RNL40242.1"/>
    <property type="molecule type" value="Genomic_DNA"/>
</dbReference>
<organism evidence="2 3">
    <name type="scientific">Slackia equolifaciens</name>
    <dbReference type="NCBI Taxonomy" id="498718"/>
    <lineage>
        <taxon>Bacteria</taxon>
        <taxon>Bacillati</taxon>
        <taxon>Actinomycetota</taxon>
        <taxon>Coriobacteriia</taxon>
        <taxon>Eggerthellales</taxon>
        <taxon>Eggerthellaceae</taxon>
        <taxon>Slackia</taxon>
    </lineage>
</organism>
<dbReference type="Proteomes" id="UP000269591">
    <property type="component" value="Unassembled WGS sequence"/>
</dbReference>
<name>A0A3N0AZE1_9ACTN</name>
<feature type="region of interest" description="Disordered" evidence="1">
    <location>
        <begin position="77"/>
        <end position="99"/>
    </location>
</feature>
<dbReference type="OrthoDB" id="3174659at2"/>
<reference evidence="3" key="1">
    <citation type="submission" date="2018-05" db="EMBL/GenBank/DDBJ databases">
        <title>Genome Sequencing of selected type strains of the family Eggerthellaceae.</title>
        <authorList>
            <person name="Danylec N."/>
            <person name="Stoll D.A."/>
            <person name="Doetsch A."/>
            <person name="Huch M."/>
        </authorList>
    </citation>
    <scope>NUCLEOTIDE SEQUENCE [LARGE SCALE GENOMIC DNA]</scope>
    <source>
        <strain evidence="3">DSM 24851</strain>
    </source>
</reference>
<evidence type="ECO:0000256" key="1">
    <source>
        <dbReference type="SAM" id="MobiDB-lite"/>
    </source>
</evidence>
<dbReference type="AlphaFoldDB" id="A0A3N0AZE1"/>
<gene>
    <name evidence="2" type="ORF">DMP06_05760</name>
</gene>
<accession>A0A3N0AZE1</accession>
<comment type="caution">
    <text evidence="2">The sequence shown here is derived from an EMBL/GenBank/DDBJ whole genome shotgun (WGS) entry which is preliminary data.</text>
</comment>
<evidence type="ECO:0000313" key="2">
    <source>
        <dbReference type="EMBL" id="RNL40242.1"/>
    </source>
</evidence>
<dbReference type="RefSeq" id="WP_123208792.1">
    <property type="nucleotide sequence ID" value="NZ_JBHTHO010000023.1"/>
</dbReference>